<keyword evidence="13" id="KW-1185">Reference proteome</keyword>
<evidence type="ECO:0000256" key="9">
    <source>
        <dbReference type="PROSITE-ProRule" id="PRU00076"/>
    </source>
</evidence>
<keyword evidence="8" id="KW-0325">Glycoprotein</keyword>
<dbReference type="FunFam" id="2.10.25.10:FF:000002">
    <property type="entry name" value="Latent-transforming growth factor beta-binding protein 3"/>
    <property type="match status" value="1"/>
</dbReference>
<dbReference type="PROSITE" id="PS01186">
    <property type="entry name" value="EGF_2"/>
    <property type="match status" value="8"/>
</dbReference>
<dbReference type="PROSITE" id="PS50026">
    <property type="entry name" value="EGF_3"/>
    <property type="match status" value="16"/>
</dbReference>
<feature type="domain" description="EGF-like" evidence="11">
    <location>
        <begin position="1134"/>
        <end position="1174"/>
    </location>
</feature>
<feature type="domain" description="EGF-like" evidence="11">
    <location>
        <begin position="1256"/>
        <end position="1294"/>
    </location>
</feature>
<evidence type="ECO:0000313" key="12">
    <source>
        <dbReference type="EMBL" id="CBY07539.1"/>
    </source>
</evidence>
<evidence type="ECO:0000256" key="1">
    <source>
        <dbReference type="ARBA" id="ARBA00004613"/>
    </source>
</evidence>
<protein>
    <recommendedName>
        <fullName evidence="11">EGF-like domain-containing protein</fullName>
    </recommendedName>
</protein>
<sequence>MGLNGTVDGYLTWDEYWAQYEAGNVGDIVSRKRRETGAWGTIGVTINCIAGYKRDVALAVCNDVDECASDCTPDPVYGLWDCFNQHDMYTGFTDYTCTDTVNNDCAVGVCKQIDGTSDYICVKYASAGVTITNDNKNDHRFTPFNCVNTVGSYYIDCVNGFMKDPDTDLASTNPDIECVNIIECSTDTATTSVSEPLWAAVTIECANSDLCTDTEGSYTCIWGCQVSDCTGDHTYCSFDSIAGSQCHCEPGYAFDADLILDTPTGTPDWITFDIGEGNSCEDVDECQGLDVDDGLDIATRLTHNCNTDVLTPYTHETQVCINTDGSFYCSCLPGYELTYNAALDIYTCLDINECADGSHQCLTIDYCVNKDGSYSCVNECNDPTICGEHGCVDINECSDDTYCGDPPAVCENLDGGVNCYCPKGYFDSEKNPSTPEVVCQDIDECDDRTGSTALADNCINNDGSYEYYDAKTGLELCACASGFVYDSTVGCVDVNECDTDPCGTVTGSRVSIRIIPLLYCTDNDGNYDFEDCVCVEGYDAKGTSGTLLVCYNIDECTEETDSCSATEECVDTMGSYFCRCPEGYEYIYGICVKKDICDASAHPDRYPCGADHGSYECRCPQGFEPDPVNTNLCLDVNECSSNAHVCIDSKFCVNTMGSYECTLVCDDCSAVTLTPGDCLDINECSETNICTDSNSICVNTFGSFNCECPEGYELIDDFDSTGGSICVDVNEYDCNNAPNTVCKMEYIAGANQNAQCECEVGYDWVTGNIIDGCEDVDECDDATLNDCAGAEKICDNTIGSYECICNAGYKYDSPGVVVGCIDINECEEQTHDCSSIQGDVARDCQNELFDTCLNINECTLDIHHCHVDADCVDTIGSFTCTCQTGYRVVHADGSVTCEDDDECEDVTPPKHDCDSITEVCYNTLGSYACPCALGFKQQFNVTSGEIDCVDVNECDELAADPCDVNAECTNSEGSYFCECNDYYVGNGEICILHISLPCKLDCDPDCGDNAHCLVKDKICVNIIGSYTSDKQCICKAGYELVDDVCIDINECEVDPVESCGINTDCYNCDGDYTCDCKDGFMFDSNGFDCIDIHECDDVSLHGCAEVADCVELSGSWNCECPNGFTVNETSLCLDINECEVGTHFCDVNANCTNTYGSFECDCKDDFFGDGLRCFETCPICGINAFCSFIQNTPTCECHTGYAGNPATICDDVDECETGLHICDSYLITERCVNTIGTHTCECPTGYRGERDGDCLNINECVEGSHNCDVDAICTDTPGSFTCECKDDFLGNGCFCHPICKDTTCGPGAHCTLTDNPNNPEGDLECRCNDGYEHVFGSDPYECIDINECLVDVLSCNPDEDCINTAGSFECACKNGFKYAHDGSQSANCININECEDNTDDCHRSALCDDTFGSYTCTCVNGYIGNDGECEDVDECLADLCGPNTDCENIPGSYLCPCADGFNENTNGLCVDINECLLDPTPCDGNADCLNIFGSYLCTCNDGFAGDGDPYVSCEDVNECETLLNDCWITDDDCINLPGSYICTCPDGFARNEATGICEDRDECNDTTHNCGTNAICENTVGTWTCICPTGYEGNGLFCVSKKEIIRCTEDCLETEQCLYDVDKDEYRCECSAGYETDTDGTCKDINECSAVVCDEGYSCTNYPGGYDCVCPPGFQHDPLTSKCIDIDECLTKQHDCAETAFCTNLSGSYLCTCETGYTGNGRTCDKTIICVCEPSCGSGKMCVLPILTTAARILTSVKQSDAVTVWSVLIFLEVFNASARQAQKQNCRQLAKSSVETQTNARRKICVPTMRNASILTWRPTASRIAANARTDITEQARPAAIQTNAEMKLIIATKTRAAKIQKEATSATVKLDLKRKNLNVKILTNVTKVNFTIVTSTASASTLMVRTSATAASIPGSAVATKMSAAKKNAAPIKPVSSLNANSAFAILVSKATASTNVMTSTSAMSTRQFAATMLFAAIFTVISFVSVLADTNTSMRLKLASTSTNAPQARTGVTTVKTASIKTATTSVPADLKIAVLCSPTSESKCDFLASNQNHTIRKF</sequence>
<dbReference type="GO" id="GO:0005576">
    <property type="term" value="C:extracellular region"/>
    <property type="evidence" value="ECO:0007669"/>
    <property type="project" value="UniProtKB-SubCell"/>
</dbReference>
<feature type="domain" description="EGF-like" evidence="11">
    <location>
        <begin position="775"/>
        <end position="815"/>
    </location>
</feature>
<keyword evidence="10" id="KW-0472">Membrane</keyword>
<feature type="domain" description="EGF-like" evidence="11">
    <location>
        <begin position="1685"/>
        <end position="1725"/>
    </location>
</feature>
<keyword evidence="6" id="KW-0106">Calcium</keyword>
<evidence type="ECO:0000256" key="3">
    <source>
        <dbReference type="ARBA" id="ARBA00022536"/>
    </source>
</evidence>
<feature type="domain" description="EGF-like" evidence="11">
    <location>
        <begin position="1603"/>
        <end position="1643"/>
    </location>
</feature>
<dbReference type="CDD" id="cd00054">
    <property type="entry name" value="EGF_CA"/>
    <property type="match status" value="12"/>
</dbReference>
<feature type="domain" description="EGF-like" evidence="11">
    <location>
        <begin position="1471"/>
        <end position="1514"/>
    </location>
</feature>
<keyword evidence="3 9" id="KW-0245">EGF-like domain</keyword>
<comment type="subcellular location">
    <subcellularLocation>
        <location evidence="1">Secreted</location>
    </subcellularLocation>
</comment>
<dbReference type="GO" id="GO:0005509">
    <property type="term" value="F:calcium ion binding"/>
    <property type="evidence" value="ECO:0007669"/>
    <property type="project" value="InterPro"/>
</dbReference>
<keyword evidence="2" id="KW-0964">Secreted</keyword>
<keyword evidence="4" id="KW-0732">Signal</keyword>
<evidence type="ECO:0000313" key="13">
    <source>
        <dbReference type="Proteomes" id="UP000001307"/>
    </source>
</evidence>
<feature type="transmembrane region" description="Helical" evidence="10">
    <location>
        <begin position="1971"/>
        <end position="1991"/>
    </location>
</feature>
<dbReference type="InterPro" id="IPR049883">
    <property type="entry name" value="NOTCH1_EGF-like"/>
</dbReference>
<evidence type="ECO:0000259" key="11">
    <source>
        <dbReference type="PROSITE" id="PS50026"/>
    </source>
</evidence>
<evidence type="ECO:0000256" key="6">
    <source>
        <dbReference type="ARBA" id="ARBA00022837"/>
    </source>
</evidence>
<dbReference type="SUPFAM" id="SSF57196">
    <property type="entry name" value="EGF/Laminin"/>
    <property type="match status" value="6"/>
</dbReference>
<keyword evidence="7 9" id="KW-1015">Disulfide bond</keyword>
<dbReference type="SUPFAM" id="SSF57184">
    <property type="entry name" value="Growth factor receptor domain"/>
    <property type="match status" value="7"/>
</dbReference>
<dbReference type="Pfam" id="PF12947">
    <property type="entry name" value="EGF_3"/>
    <property type="match status" value="5"/>
</dbReference>
<feature type="domain" description="EGF-like" evidence="11">
    <location>
        <begin position="1431"/>
        <end position="1470"/>
    </location>
</feature>
<dbReference type="PROSITE" id="PS01187">
    <property type="entry name" value="EGF_CA"/>
    <property type="match status" value="8"/>
</dbReference>
<keyword evidence="10" id="KW-0812">Transmembrane</keyword>
<feature type="disulfide bond" evidence="9">
    <location>
        <begin position="1607"/>
        <end position="1617"/>
    </location>
</feature>
<reference evidence="12 13" key="1">
    <citation type="journal article" date="2010" name="Science">
        <title>Plasticity of animal genome architecture unmasked by rapid evolution of a pelagic tunicate.</title>
        <authorList>
            <person name="Denoeud F."/>
            <person name="Henriet S."/>
            <person name="Mungpakdee S."/>
            <person name="Aury J.M."/>
            <person name="Da Silva C."/>
            <person name="Brinkmann H."/>
            <person name="Mikhaleva J."/>
            <person name="Olsen L.C."/>
            <person name="Jubin C."/>
            <person name="Canestro C."/>
            <person name="Bouquet J.M."/>
            <person name="Danks G."/>
            <person name="Poulain J."/>
            <person name="Campsteijn C."/>
            <person name="Adamski M."/>
            <person name="Cross I."/>
            <person name="Yadetie F."/>
            <person name="Muffato M."/>
            <person name="Louis A."/>
            <person name="Butcher S."/>
            <person name="Tsagkogeorga G."/>
            <person name="Konrad A."/>
            <person name="Singh S."/>
            <person name="Jensen M.F."/>
            <person name="Cong E.H."/>
            <person name="Eikeseth-Otteraa H."/>
            <person name="Noel B."/>
            <person name="Anthouard V."/>
            <person name="Porcel B.M."/>
            <person name="Kachouri-Lafond R."/>
            <person name="Nishino A."/>
            <person name="Ugolini M."/>
            <person name="Chourrout P."/>
            <person name="Nishida H."/>
            <person name="Aasland R."/>
            <person name="Huzurbazar S."/>
            <person name="Westhof E."/>
            <person name="Delsuc F."/>
            <person name="Lehrach H."/>
            <person name="Reinhardt R."/>
            <person name="Weissenbach J."/>
            <person name="Roy S.W."/>
            <person name="Artiguenave F."/>
            <person name="Postlethwait J.H."/>
            <person name="Manak J.R."/>
            <person name="Thompson E.M."/>
            <person name="Jaillon O."/>
            <person name="Du Pasquier L."/>
            <person name="Boudinot P."/>
            <person name="Liberles D.A."/>
            <person name="Volff J.N."/>
            <person name="Philippe H."/>
            <person name="Lenhard B."/>
            <person name="Roest Crollius H."/>
            <person name="Wincker P."/>
            <person name="Chourrout D."/>
        </authorList>
    </citation>
    <scope>NUCLEOTIDE SEQUENCE [LARGE SCALE GENOMIC DNA]</scope>
</reference>
<feature type="disulfide bond" evidence="9">
    <location>
        <begin position="1611"/>
        <end position="1628"/>
    </location>
</feature>
<dbReference type="SMART" id="SM00181">
    <property type="entry name" value="EGF"/>
    <property type="match status" value="28"/>
</dbReference>
<evidence type="ECO:0000256" key="7">
    <source>
        <dbReference type="ARBA" id="ARBA00023157"/>
    </source>
</evidence>
<feature type="domain" description="EGF-like" evidence="11">
    <location>
        <begin position="1211"/>
        <end position="1252"/>
    </location>
</feature>
<accession>E4X5X5</accession>
<dbReference type="PROSITE" id="PS00022">
    <property type="entry name" value="EGF_1"/>
    <property type="match status" value="1"/>
</dbReference>
<dbReference type="FunFam" id="2.10.25.10:FF:000005">
    <property type="entry name" value="Fibrillin 2"/>
    <property type="match status" value="2"/>
</dbReference>
<dbReference type="PANTHER" id="PTHR24039">
    <property type="entry name" value="FIBRILLIN-RELATED"/>
    <property type="match status" value="1"/>
</dbReference>
<feature type="disulfide bond" evidence="9">
    <location>
        <begin position="1284"/>
        <end position="1293"/>
    </location>
</feature>
<dbReference type="FunFam" id="2.10.25.10:FF:000014">
    <property type="entry name" value="Latent-transforming growth factor beta-binding protein 3"/>
    <property type="match status" value="3"/>
</dbReference>
<dbReference type="Pfam" id="PF07645">
    <property type="entry name" value="EGF_CA"/>
    <property type="match status" value="17"/>
</dbReference>
<dbReference type="Proteomes" id="UP000001307">
    <property type="component" value="Unassembled WGS sequence"/>
</dbReference>
<evidence type="ECO:0000256" key="4">
    <source>
        <dbReference type="ARBA" id="ARBA00022729"/>
    </source>
</evidence>
<evidence type="ECO:0000256" key="8">
    <source>
        <dbReference type="ARBA" id="ARBA00023180"/>
    </source>
</evidence>
<dbReference type="EMBL" id="FN653026">
    <property type="protein sequence ID" value="CBY07539.1"/>
    <property type="molecule type" value="Genomic_DNA"/>
</dbReference>
<dbReference type="OrthoDB" id="10022113at2759"/>
<proteinExistence type="predicted"/>
<dbReference type="InterPro" id="IPR000152">
    <property type="entry name" value="EGF-type_Asp/Asn_hydroxyl_site"/>
</dbReference>
<feature type="domain" description="EGF-like" evidence="11">
    <location>
        <begin position="552"/>
        <end position="592"/>
    </location>
</feature>
<dbReference type="InParanoid" id="E4X5X5"/>
<dbReference type="InterPro" id="IPR001881">
    <property type="entry name" value="EGF-like_Ca-bd_dom"/>
</dbReference>
<dbReference type="InterPro" id="IPR024731">
    <property type="entry name" value="NELL2-like_EGF"/>
</dbReference>
<name>E4X5X5_OIKDI</name>
<dbReference type="InterPro" id="IPR018097">
    <property type="entry name" value="EGF_Ca-bd_CS"/>
</dbReference>
<dbReference type="InterPro" id="IPR009030">
    <property type="entry name" value="Growth_fac_rcpt_cys_sf"/>
</dbReference>
<feature type="domain" description="EGF-like" evidence="11">
    <location>
        <begin position="1390"/>
        <end position="1430"/>
    </location>
</feature>
<dbReference type="Gene3D" id="2.10.25.10">
    <property type="entry name" value="Laminin"/>
    <property type="match status" value="26"/>
</dbReference>
<keyword evidence="5" id="KW-0677">Repeat</keyword>
<feature type="domain" description="EGF-like" evidence="11">
    <location>
        <begin position="1644"/>
        <end position="1684"/>
    </location>
</feature>
<feature type="domain" description="EGF-like" evidence="11">
    <location>
        <begin position="1559"/>
        <end position="1599"/>
    </location>
</feature>
<dbReference type="PROSITE" id="PS00010">
    <property type="entry name" value="ASX_HYDROXYL"/>
    <property type="match status" value="14"/>
</dbReference>
<dbReference type="FunFam" id="2.10.25.10:FF:000038">
    <property type="entry name" value="Fibrillin 2"/>
    <property type="match status" value="6"/>
</dbReference>
<gene>
    <name evidence="12" type="ORF">GSOID_T00002520001</name>
</gene>
<keyword evidence="10" id="KW-1133">Transmembrane helix</keyword>
<dbReference type="PANTHER" id="PTHR24039:SF28">
    <property type="entry name" value="EGF-LIKE DOMAIN-CONTAINING PROTEIN"/>
    <property type="match status" value="1"/>
</dbReference>
<feature type="domain" description="EGF-like" evidence="11">
    <location>
        <begin position="1515"/>
        <end position="1554"/>
    </location>
</feature>
<feature type="domain" description="EGF-like" evidence="11">
    <location>
        <begin position="950"/>
        <end position="991"/>
    </location>
</feature>
<dbReference type="InterPro" id="IPR000742">
    <property type="entry name" value="EGF"/>
</dbReference>
<evidence type="ECO:0000256" key="5">
    <source>
        <dbReference type="ARBA" id="ARBA00022737"/>
    </source>
</evidence>
<comment type="caution">
    <text evidence="9">Lacks conserved residue(s) required for the propagation of feature annotation.</text>
</comment>
<evidence type="ECO:0000256" key="2">
    <source>
        <dbReference type="ARBA" id="ARBA00022525"/>
    </source>
</evidence>
<evidence type="ECO:0000256" key="10">
    <source>
        <dbReference type="SAM" id="Phobius"/>
    </source>
</evidence>
<feature type="domain" description="EGF-like" evidence="11">
    <location>
        <begin position="854"/>
        <end position="892"/>
    </location>
</feature>
<organism evidence="12 13">
    <name type="scientific">Oikopleura dioica</name>
    <name type="common">Tunicate</name>
    <dbReference type="NCBI Taxonomy" id="34765"/>
    <lineage>
        <taxon>Eukaryota</taxon>
        <taxon>Metazoa</taxon>
        <taxon>Chordata</taxon>
        <taxon>Tunicata</taxon>
        <taxon>Appendicularia</taxon>
        <taxon>Copelata</taxon>
        <taxon>Oikopleuridae</taxon>
        <taxon>Oikopleura</taxon>
    </lineage>
</organism>
<dbReference type="SMART" id="SM00179">
    <property type="entry name" value="EGF_CA"/>
    <property type="match status" value="26"/>
</dbReference>
<feature type="domain" description="EGF-like" evidence="11">
    <location>
        <begin position="680"/>
        <end position="719"/>
    </location>
</feature>